<comment type="caution">
    <text evidence="2">The sequence shown here is derived from an EMBL/GenBank/DDBJ whole genome shotgun (WGS) entry which is preliminary data.</text>
</comment>
<dbReference type="Proteomes" id="UP001500630">
    <property type="component" value="Unassembled WGS sequence"/>
</dbReference>
<gene>
    <name evidence="2" type="ORF">GCM10022419_078270</name>
</gene>
<accession>A0ABP6YL88</accession>
<evidence type="ECO:0000313" key="3">
    <source>
        <dbReference type="Proteomes" id="UP001500630"/>
    </source>
</evidence>
<dbReference type="EMBL" id="BAABDQ010000021">
    <property type="protein sequence ID" value="GAA3584723.1"/>
    <property type="molecule type" value="Genomic_DNA"/>
</dbReference>
<evidence type="ECO:0000256" key="1">
    <source>
        <dbReference type="SAM" id="MobiDB-lite"/>
    </source>
</evidence>
<name>A0ABP6YL88_9ACTN</name>
<reference evidence="3" key="1">
    <citation type="journal article" date="2019" name="Int. J. Syst. Evol. Microbiol.">
        <title>The Global Catalogue of Microorganisms (GCM) 10K type strain sequencing project: providing services to taxonomists for standard genome sequencing and annotation.</title>
        <authorList>
            <consortium name="The Broad Institute Genomics Platform"/>
            <consortium name="The Broad Institute Genome Sequencing Center for Infectious Disease"/>
            <person name="Wu L."/>
            <person name="Ma J."/>
        </authorList>
    </citation>
    <scope>NUCLEOTIDE SEQUENCE [LARGE SCALE GENOMIC DNA]</scope>
    <source>
        <strain evidence="3">JCM 17326</strain>
    </source>
</reference>
<protein>
    <submittedName>
        <fullName evidence="2">Uncharacterized protein</fullName>
    </submittedName>
</protein>
<organism evidence="2 3">
    <name type="scientific">Nonomuraea rosea</name>
    <dbReference type="NCBI Taxonomy" id="638574"/>
    <lineage>
        <taxon>Bacteria</taxon>
        <taxon>Bacillati</taxon>
        <taxon>Actinomycetota</taxon>
        <taxon>Actinomycetes</taxon>
        <taxon>Streptosporangiales</taxon>
        <taxon>Streptosporangiaceae</taxon>
        <taxon>Nonomuraea</taxon>
    </lineage>
</organism>
<feature type="region of interest" description="Disordered" evidence="1">
    <location>
        <begin position="26"/>
        <end position="49"/>
    </location>
</feature>
<sequence length="49" mass="4892">MLGIAGLGAGGLKGVGWAVPRVNHAGEAARGTASRQAREPLRGGQVLKV</sequence>
<keyword evidence="3" id="KW-1185">Reference proteome</keyword>
<evidence type="ECO:0000313" key="2">
    <source>
        <dbReference type="EMBL" id="GAA3584723.1"/>
    </source>
</evidence>
<proteinExistence type="predicted"/>